<sequence>MRAREIEEEAGAARRGMGPAIEAGEDWLSELRGKHRADLKRLTMTSQPIKTSAFFVLAIAQSSGRTCSSVLKKGSWLKIVVLSIVATWGLLLFTDGPHEKHVQELLWYVKFGLWWIILGVASSIGFGSGLHTFVLYLAPHVALFTIKAVQCGRVDLKSAPYDTIVLKRMPSWLDKDCLEFGPPIYEETIPFSKILQKVYLEAVLWGVGTALGELPPYFLSRAATMSGRTKDELQDFNAPVTEGFLSLTLHRAKGWILSHFSFSIILLLASVPNPLFDFAGMLCGQFGVPFWKFFLATLIGKAIIKVSIQITSVITLCNNQLLDLVEKWVIWVLGNVPGVASVLPSLVAKLKTAKDKFLSAHVAASASIAVKGTWNMSFALIWNTIAWLMALNFFIQIVTSIAQGYLRTQQELEISKKLSEIKLSASEPYSG</sequence>
<comment type="caution">
    <text evidence="2">The sequence shown here is derived from an EMBL/GenBank/DDBJ whole genome shotgun (WGS) entry which is preliminary data.</text>
</comment>
<feature type="transmembrane region" description="Helical" evidence="1">
    <location>
        <begin position="75"/>
        <end position="93"/>
    </location>
</feature>
<keyword evidence="3" id="KW-1185">Reference proteome</keyword>
<evidence type="ECO:0000256" key="1">
    <source>
        <dbReference type="SAM" id="Phobius"/>
    </source>
</evidence>
<proteinExistence type="predicted"/>
<protein>
    <recommendedName>
        <fullName evidence="4">Vacuole membrane protein KMS1</fullName>
    </recommendedName>
</protein>
<organism evidence="2 3">
    <name type="scientific">Panicum virgatum</name>
    <name type="common">Blackwell switchgrass</name>
    <dbReference type="NCBI Taxonomy" id="38727"/>
    <lineage>
        <taxon>Eukaryota</taxon>
        <taxon>Viridiplantae</taxon>
        <taxon>Streptophyta</taxon>
        <taxon>Embryophyta</taxon>
        <taxon>Tracheophyta</taxon>
        <taxon>Spermatophyta</taxon>
        <taxon>Magnoliopsida</taxon>
        <taxon>Liliopsida</taxon>
        <taxon>Poales</taxon>
        <taxon>Poaceae</taxon>
        <taxon>PACMAD clade</taxon>
        <taxon>Panicoideae</taxon>
        <taxon>Panicodae</taxon>
        <taxon>Paniceae</taxon>
        <taxon>Panicinae</taxon>
        <taxon>Panicum</taxon>
        <taxon>Panicum sect. Hiantes</taxon>
    </lineage>
</organism>
<keyword evidence="1" id="KW-0472">Membrane</keyword>
<evidence type="ECO:0008006" key="4">
    <source>
        <dbReference type="Google" id="ProtNLM"/>
    </source>
</evidence>
<accession>A0A8T0WKJ3</accession>
<feature type="transmembrane region" description="Helical" evidence="1">
    <location>
        <begin position="113"/>
        <end position="138"/>
    </location>
</feature>
<dbReference type="OrthoDB" id="2016540at2759"/>
<name>A0A8T0WKJ3_PANVG</name>
<dbReference type="AlphaFoldDB" id="A0A8T0WKJ3"/>
<dbReference type="EMBL" id="CM029039">
    <property type="protein sequence ID" value="KAG2646296.1"/>
    <property type="molecule type" value="Genomic_DNA"/>
</dbReference>
<evidence type="ECO:0000313" key="3">
    <source>
        <dbReference type="Proteomes" id="UP000823388"/>
    </source>
</evidence>
<keyword evidence="1" id="KW-1133">Transmembrane helix</keyword>
<keyword evidence="1" id="KW-0812">Transmembrane</keyword>
<reference evidence="2" key="1">
    <citation type="submission" date="2020-05" db="EMBL/GenBank/DDBJ databases">
        <title>WGS assembly of Panicum virgatum.</title>
        <authorList>
            <person name="Lovell J.T."/>
            <person name="Jenkins J."/>
            <person name="Shu S."/>
            <person name="Juenger T.E."/>
            <person name="Schmutz J."/>
        </authorList>
    </citation>
    <scope>NUCLEOTIDE SEQUENCE</scope>
    <source>
        <strain evidence="2">AP13</strain>
    </source>
</reference>
<feature type="transmembrane region" description="Helical" evidence="1">
    <location>
        <begin position="380"/>
        <end position="406"/>
    </location>
</feature>
<feature type="transmembrane region" description="Helical" evidence="1">
    <location>
        <begin position="328"/>
        <end position="350"/>
    </location>
</feature>
<feature type="transmembrane region" description="Helical" evidence="1">
    <location>
        <begin position="254"/>
        <end position="272"/>
    </location>
</feature>
<evidence type="ECO:0000313" key="2">
    <source>
        <dbReference type="EMBL" id="KAG2646296.1"/>
    </source>
</evidence>
<dbReference type="Proteomes" id="UP000823388">
    <property type="component" value="Chromosome 2K"/>
</dbReference>
<gene>
    <name evidence="2" type="ORF">PVAP13_2KG500000</name>
</gene>